<feature type="non-terminal residue" evidence="2">
    <location>
        <position position="318"/>
    </location>
</feature>
<feature type="chain" id="PRO_5001520091" evidence="1">
    <location>
        <begin position="18"/>
        <end position="318"/>
    </location>
</feature>
<sequence length="318" mass="37877">MRAAILILSFFYQLILTTTILHDDAVNKEELIFSLDIMNFNIAFGLYKLDNNDISVESLNDNDYLRNKLHDLQNNVTKVYEEIYNNPENYEEIMVRAYLIREEFGNLFDYWRTKQHLQQNSFPNFITSLKNQENSTEKLAKLKLEKDFNEFLEAIKYQNYQFALIKFLSIKNETMARDFIISVYKKLNNVDCLLKFTDNLNDMNKKLFIYKSLFEAVNYKISSLIDICKLFKIRMKLYYSKTDKVPNELQTVANNMLAALDKRIEVWLSFFTMYLNQDLIVKIKYHSKLYGPVNYVHNVHNITYGKERRYDTGPRTAI</sequence>
<keyword evidence="1" id="KW-0732">Signal</keyword>
<dbReference type="EMBL" id="GBBI01005085">
    <property type="protein sequence ID" value="JAC13627.1"/>
    <property type="molecule type" value="mRNA"/>
</dbReference>
<accession>A0A023EWW9</accession>
<name>A0A023EWW9_TRIIF</name>
<dbReference type="AlphaFoldDB" id="A0A023EWW9"/>
<proteinExistence type="evidence at transcript level"/>
<evidence type="ECO:0000313" key="2">
    <source>
        <dbReference type="EMBL" id="JAC13627.1"/>
    </source>
</evidence>
<protein>
    <submittedName>
        <fullName evidence="2">Putative secreted protein</fullName>
    </submittedName>
</protein>
<reference evidence="2" key="1">
    <citation type="journal article" date="2014" name="PLoS Negl. Trop. Dis.">
        <title>An updated insight into the Sialotranscriptome of Triatoma infestans: developmental stage and geographic variations.</title>
        <authorList>
            <person name="Schwarz A."/>
            <person name="Medrano-Mercado N."/>
            <person name="Schaub G.A."/>
            <person name="Struchiner C.J."/>
            <person name="Bargues M.D."/>
            <person name="Levy M.Z."/>
            <person name="Ribeiro J.M."/>
        </authorList>
    </citation>
    <scope>NUCLEOTIDE SEQUENCE</scope>
    <source>
        <strain evidence="2">Chile</strain>
        <tissue evidence="2">Salivary glands</tissue>
    </source>
</reference>
<organism evidence="2">
    <name type="scientific">Triatoma infestans</name>
    <name type="common">Assassin bug</name>
    <dbReference type="NCBI Taxonomy" id="30076"/>
    <lineage>
        <taxon>Eukaryota</taxon>
        <taxon>Metazoa</taxon>
        <taxon>Ecdysozoa</taxon>
        <taxon>Arthropoda</taxon>
        <taxon>Hexapoda</taxon>
        <taxon>Insecta</taxon>
        <taxon>Pterygota</taxon>
        <taxon>Neoptera</taxon>
        <taxon>Paraneoptera</taxon>
        <taxon>Hemiptera</taxon>
        <taxon>Heteroptera</taxon>
        <taxon>Panheteroptera</taxon>
        <taxon>Cimicomorpha</taxon>
        <taxon>Reduviidae</taxon>
        <taxon>Triatominae</taxon>
        <taxon>Triatoma</taxon>
    </lineage>
</organism>
<evidence type="ECO:0000256" key="1">
    <source>
        <dbReference type="SAM" id="SignalP"/>
    </source>
</evidence>
<feature type="signal peptide" evidence="1">
    <location>
        <begin position="1"/>
        <end position="17"/>
    </location>
</feature>